<accession>A0A8X6WDF2</accession>
<dbReference type="AlphaFoldDB" id="A0A8X6WDF2"/>
<evidence type="ECO:0000256" key="6">
    <source>
        <dbReference type="ARBA" id="ARBA00022918"/>
    </source>
</evidence>
<comment type="caution">
    <text evidence="8">The sequence shown here is derived from an EMBL/GenBank/DDBJ whole genome shotgun (WGS) entry which is preliminary data.</text>
</comment>
<dbReference type="InterPro" id="IPR041373">
    <property type="entry name" value="RT_RNaseH"/>
</dbReference>
<dbReference type="Gene3D" id="2.40.70.10">
    <property type="entry name" value="Acid Proteases"/>
    <property type="match status" value="1"/>
</dbReference>
<keyword evidence="1" id="KW-0808">Transferase</keyword>
<dbReference type="InterPro" id="IPR050951">
    <property type="entry name" value="Retrovirus_Pol_polyprotein"/>
</dbReference>
<evidence type="ECO:0000313" key="8">
    <source>
        <dbReference type="EMBL" id="GFY32863.1"/>
    </source>
</evidence>
<dbReference type="InterPro" id="IPR021109">
    <property type="entry name" value="Peptidase_aspartic_dom_sf"/>
</dbReference>
<feature type="domain" description="Reverse transcriptase RNase H-like" evidence="7">
    <location>
        <begin position="183"/>
        <end position="268"/>
    </location>
</feature>
<dbReference type="PANTHER" id="PTHR37984">
    <property type="entry name" value="PROTEIN CBG26694"/>
    <property type="match status" value="1"/>
</dbReference>
<dbReference type="GO" id="GO:0004519">
    <property type="term" value="F:endonuclease activity"/>
    <property type="evidence" value="ECO:0007669"/>
    <property type="project" value="UniProtKB-KW"/>
</dbReference>
<sequence>MSRFGGLSEERPSVFKTGSNLGTHLSTQCSEDERQSRPCADLFIRHGTRRFFLRSHSFERNTHDSPVGHGNGEISHILRIYCRHFSYRPRQKTKDKVVTAQGAPCFHLGRVELHIQIRDFQKTWEFHILNNIQNQCILGIDFMRESNLNLDFDKKSLVITVDQIKPLPIVEKSVEIDLFDTKLDYIGVRIDAVLNQNHRPIAFAPRTLSRAEINYTVTERECLAMIWALNKFMTYFKTLPVKVITDHTVFAKLTNGKNLFSRIIRWARSCNRSLTLKGNIDLWCPERCRFSRNSVDNVDGSQISCAALRASALNSREQLIREQREDHELGHMYRYLENQDDGSVNATVCEGW</sequence>
<name>A0A8X6WDF2_TRICX</name>
<evidence type="ECO:0000256" key="5">
    <source>
        <dbReference type="ARBA" id="ARBA00022801"/>
    </source>
</evidence>
<keyword evidence="9" id="KW-1185">Reference proteome</keyword>
<keyword evidence="2" id="KW-0548">Nucleotidyltransferase</keyword>
<dbReference type="Proteomes" id="UP000887159">
    <property type="component" value="Unassembled WGS sequence"/>
</dbReference>
<dbReference type="EMBL" id="BMAU01021405">
    <property type="protein sequence ID" value="GFY32863.1"/>
    <property type="molecule type" value="Genomic_DNA"/>
</dbReference>
<dbReference type="InterPro" id="IPR043502">
    <property type="entry name" value="DNA/RNA_pol_sf"/>
</dbReference>
<keyword evidence="3" id="KW-0540">Nuclease</keyword>
<organism evidence="8 9">
    <name type="scientific">Trichonephila clavipes</name>
    <name type="common">Golden silk orbweaver</name>
    <name type="synonym">Nephila clavipes</name>
    <dbReference type="NCBI Taxonomy" id="2585209"/>
    <lineage>
        <taxon>Eukaryota</taxon>
        <taxon>Metazoa</taxon>
        <taxon>Ecdysozoa</taxon>
        <taxon>Arthropoda</taxon>
        <taxon>Chelicerata</taxon>
        <taxon>Arachnida</taxon>
        <taxon>Araneae</taxon>
        <taxon>Araneomorphae</taxon>
        <taxon>Entelegynae</taxon>
        <taxon>Araneoidea</taxon>
        <taxon>Nephilidae</taxon>
        <taxon>Trichonephila</taxon>
    </lineage>
</organism>
<evidence type="ECO:0000256" key="2">
    <source>
        <dbReference type="ARBA" id="ARBA00022695"/>
    </source>
</evidence>
<proteinExistence type="predicted"/>
<dbReference type="GO" id="GO:0016787">
    <property type="term" value="F:hydrolase activity"/>
    <property type="evidence" value="ECO:0007669"/>
    <property type="project" value="UniProtKB-KW"/>
</dbReference>
<dbReference type="Pfam" id="PF17917">
    <property type="entry name" value="RT_RNaseH"/>
    <property type="match status" value="1"/>
</dbReference>
<dbReference type="GO" id="GO:0003964">
    <property type="term" value="F:RNA-directed DNA polymerase activity"/>
    <property type="evidence" value="ECO:0007669"/>
    <property type="project" value="UniProtKB-KW"/>
</dbReference>
<evidence type="ECO:0000259" key="7">
    <source>
        <dbReference type="Pfam" id="PF17917"/>
    </source>
</evidence>
<keyword evidence="4" id="KW-0255">Endonuclease</keyword>
<dbReference type="PANTHER" id="PTHR37984:SF5">
    <property type="entry name" value="PROTEIN NYNRIN-LIKE"/>
    <property type="match status" value="1"/>
</dbReference>
<evidence type="ECO:0000256" key="4">
    <source>
        <dbReference type="ARBA" id="ARBA00022759"/>
    </source>
</evidence>
<protein>
    <recommendedName>
        <fullName evidence="7">Reverse transcriptase RNase H-like domain-containing protein</fullName>
    </recommendedName>
</protein>
<keyword evidence="5" id="KW-0378">Hydrolase</keyword>
<gene>
    <name evidence="8" type="ORF">TNCV_4024871</name>
</gene>
<dbReference type="SUPFAM" id="SSF56672">
    <property type="entry name" value="DNA/RNA polymerases"/>
    <property type="match status" value="1"/>
</dbReference>
<reference evidence="8" key="1">
    <citation type="submission" date="2020-08" db="EMBL/GenBank/DDBJ databases">
        <title>Multicomponent nature underlies the extraordinary mechanical properties of spider dragline silk.</title>
        <authorList>
            <person name="Kono N."/>
            <person name="Nakamura H."/>
            <person name="Mori M."/>
            <person name="Yoshida Y."/>
            <person name="Ohtoshi R."/>
            <person name="Malay A.D."/>
            <person name="Moran D.A.P."/>
            <person name="Tomita M."/>
            <person name="Numata K."/>
            <person name="Arakawa K."/>
        </authorList>
    </citation>
    <scope>NUCLEOTIDE SEQUENCE</scope>
</reference>
<evidence type="ECO:0000256" key="3">
    <source>
        <dbReference type="ARBA" id="ARBA00022722"/>
    </source>
</evidence>
<keyword evidence="6" id="KW-0695">RNA-directed DNA polymerase</keyword>
<evidence type="ECO:0000256" key="1">
    <source>
        <dbReference type="ARBA" id="ARBA00022679"/>
    </source>
</evidence>
<evidence type="ECO:0000313" key="9">
    <source>
        <dbReference type="Proteomes" id="UP000887159"/>
    </source>
</evidence>